<dbReference type="RefSeq" id="WP_200268521.1">
    <property type="nucleotide sequence ID" value="NZ_JAENIJ010000006.1"/>
</dbReference>
<feature type="transmembrane region" description="Helical" evidence="1">
    <location>
        <begin position="539"/>
        <end position="559"/>
    </location>
</feature>
<keyword evidence="1" id="KW-0812">Transmembrane</keyword>
<organism evidence="2 3">
    <name type="scientific">Luteolibacter pohnpeiensis</name>
    <dbReference type="NCBI Taxonomy" id="454153"/>
    <lineage>
        <taxon>Bacteria</taxon>
        <taxon>Pseudomonadati</taxon>
        <taxon>Verrucomicrobiota</taxon>
        <taxon>Verrucomicrobiia</taxon>
        <taxon>Verrucomicrobiales</taxon>
        <taxon>Verrucomicrobiaceae</taxon>
        <taxon>Luteolibacter</taxon>
    </lineage>
</organism>
<accession>A0A934S413</accession>
<evidence type="ECO:0000313" key="2">
    <source>
        <dbReference type="EMBL" id="MBK1881912.1"/>
    </source>
</evidence>
<name>A0A934S413_9BACT</name>
<evidence type="ECO:0000256" key="1">
    <source>
        <dbReference type="SAM" id="Phobius"/>
    </source>
</evidence>
<feature type="transmembrane region" description="Helical" evidence="1">
    <location>
        <begin position="571"/>
        <end position="592"/>
    </location>
</feature>
<dbReference type="Proteomes" id="UP000603141">
    <property type="component" value="Unassembled WGS sequence"/>
</dbReference>
<evidence type="ECO:0000313" key="3">
    <source>
        <dbReference type="Proteomes" id="UP000603141"/>
    </source>
</evidence>
<proteinExistence type="predicted"/>
<reference evidence="2" key="1">
    <citation type="submission" date="2021-01" db="EMBL/GenBank/DDBJ databases">
        <title>Modified the classification status of verrucomicrobia.</title>
        <authorList>
            <person name="Feng X."/>
        </authorList>
    </citation>
    <scope>NUCLEOTIDE SEQUENCE</scope>
    <source>
        <strain evidence="2">KCTC 22041</strain>
    </source>
</reference>
<feature type="transmembrane region" description="Helical" evidence="1">
    <location>
        <begin position="498"/>
        <end position="519"/>
    </location>
</feature>
<dbReference type="AlphaFoldDB" id="A0A934S413"/>
<feature type="transmembrane region" description="Helical" evidence="1">
    <location>
        <begin position="415"/>
        <end position="439"/>
    </location>
</feature>
<keyword evidence="3" id="KW-1185">Reference proteome</keyword>
<keyword evidence="1" id="KW-0472">Membrane</keyword>
<dbReference type="EMBL" id="JAENIJ010000006">
    <property type="protein sequence ID" value="MBK1881912.1"/>
    <property type="molecule type" value="Genomic_DNA"/>
</dbReference>
<feature type="transmembrane region" description="Helical" evidence="1">
    <location>
        <begin position="460"/>
        <end position="478"/>
    </location>
</feature>
<protein>
    <submittedName>
        <fullName evidence="2">Uncharacterized protein</fullName>
    </submittedName>
</protein>
<comment type="caution">
    <text evidence="2">The sequence shown here is derived from an EMBL/GenBank/DDBJ whole genome shotgun (WGS) entry which is preliminary data.</text>
</comment>
<sequence>MNEHPSKLISTAIGQFGGDVEAEMAATALLTKTSQQPYPHADGEDRLISRWQRQDQKKYPGLWKTVLYAIASLLFLAIALDQGITVSKWYGELQRYFDYSISGLPSDPPNFDLLDFSSLDSKQRLIVGDPNSSPLENAERRWRSEPDNRVFFASYLREYFGKYKRLPEQFEIEVERIDPKNSMYTYLVAGMVAKGSVDRDRLGSHADTVWKVLDQGKVTQAAELFHQAAQLPEYQTYQSEMSAMIQPLLPDGTLLERQLSFEYLFSRSFFLKEQIDLSRVIAVRASQLADAGDREGVQQLIDDFDAYSMKLVDDPERNLLTQLVISICIKDGVDSLEAAARQLGLEDANRLERSKVLLAQLSEARTRRGMPSSSTQWKASLSFENVGPWLLSYPSPHSLEFTDQLLEPDRMQEHWLAWEIASLAGAMLMGGIIGLLLLFRFRISRTVLKIAVRVDRLLTAVDWCWILVGGVLVPFLVVQGISNFSPFAGLEWGLRGTYFLPAGQFLALLLMILCVPVLIARWRITKRAGRMGIGSKRSILGWLAVVGLLAFLPVMGWLSPREHQLLDYLPIAYVLGGGIVLWLVVTSFRSIFGNAKDLVLRQTIVRALVPAYALGVILLLASVPVFHSAALRWFRKDELSRPYRGSTWYEYQISNAFLEDLRDALAPLRARD</sequence>
<feature type="transmembrane region" description="Helical" evidence="1">
    <location>
        <begin position="604"/>
        <end position="626"/>
    </location>
</feature>
<gene>
    <name evidence="2" type="ORF">JIN85_05770</name>
</gene>
<keyword evidence="1" id="KW-1133">Transmembrane helix</keyword>